<dbReference type="Gramene" id="rna-AYBTSS11_LOCUS1007">
    <property type="protein sequence ID" value="CAJ1815315.1"/>
    <property type="gene ID" value="gene-AYBTSS11_LOCUS1007"/>
</dbReference>
<evidence type="ECO:0000313" key="3">
    <source>
        <dbReference type="Proteomes" id="UP001189624"/>
    </source>
</evidence>
<feature type="compositionally biased region" description="Polar residues" evidence="1">
    <location>
        <begin position="9"/>
        <end position="21"/>
    </location>
</feature>
<feature type="region of interest" description="Disordered" evidence="1">
    <location>
        <begin position="1"/>
        <end position="24"/>
    </location>
</feature>
<dbReference type="AlphaFoldDB" id="A0AA86V5G0"/>
<reference evidence="2" key="1">
    <citation type="submission" date="2023-10" db="EMBL/GenBank/DDBJ databases">
        <authorList>
            <person name="Domelevo Entfellner J.-B."/>
        </authorList>
    </citation>
    <scope>NUCLEOTIDE SEQUENCE</scope>
</reference>
<organism evidence="2 3">
    <name type="scientific">Sphenostylis stenocarpa</name>
    <dbReference type="NCBI Taxonomy" id="92480"/>
    <lineage>
        <taxon>Eukaryota</taxon>
        <taxon>Viridiplantae</taxon>
        <taxon>Streptophyta</taxon>
        <taxon>Embryophyta</taxon>
        <taxon>Tracheophyta</taxon>
        <taxon>Spermatophyta</taxon>
        <taxon>Magnoliopsida</taxon>
        <taxon>eudicotyledons</taxon>
        <taxon>Gunneridae</taxon>
        <taxon>Pentapetalae</taxon>
        <taxon>rosids</taxon>
        <taxon>fabids</taxon>
        <taxon>Fabales</taxon>
        <taxon>Fabaceae</taxon>
        <taxon>Papilionoideae</taxon>
        <taxon>50 kb inversion clade</taxon>
        <taxon>NPAAA clade</taxon>
        <taxon>indigoferoid/millettioid clade</taxon>
        <taxon>Phaseoleae</taxon>
        <taxon>Sphenostylis</taxon>
    </lineage>
</organism>
<protein>
    <submittedName>
        <fullName evidence="2">Uncharacterized protein</fullName>
    </submittedName>
</protein>
<proteinExistence type="predicted"/>
<evidence type="ECO:0000313" key="2">
    <source>
        <dbReference type="EMBL" id="CAJ1815315.1"/>
    </source>
</evidence>
<dbReference type="EMBL" id="OY731398">
    <property type="protein sequence ID" value="CAJ1815315.1"/>
    <property type="molecule type" value="Genomic_DNA"/>
</dbReference>
<gene>
    <name evidence="2" type="ORF">AYBTSS11_LOCUS1007</name>
</gene>
<dbReference type="Proteomes" id="UP001189624">
    <property type="component" value="Chromosome 1"/>
</dbReference>
<keyword evidence="3" id="KW-1185">Reference proteome</keyword>
<accession>A0AA86V5G0</accession>
<name>A0AA86V5G0_9FABA</name>
<sequence>MENGGKTIADSNNQLHSCNNQHRQHQPPSFSSLLLLSTRPIRLLLLHFDSLSVLSLSHLHFRRILDRSRRSNQTPLRAGLFLKLRFVRFLSLTFQVFIESCANARDVAERSAISRSVFAIRGDPSRFDCLSLCSSKIRDLFLAKRRLLALDDRVVVFAYSCCVLVGLN</sequence>
<evidence type="ECO:0000256" key="1">
    <source>
        <dbReference type="SAM" id="MobiDB-lite"/>
    </source>
</evidence>